<feature type="region of interest" description="Disordered" evidence="1">
    <location>
        <begin position="384"/>
        <end position="413"/>
    </location>
</feature>
<evidence type="ECO:0000256" key="1">
    <source>
        <dbReference type="SAM" id="MobiDB-lite"/>
    </source>
</evidence>
<feature type="compositionally biased region" description="Basic and acidic residues" evidence="1">
    <location>
        <begin position="472"/>
        <end position="498"/>
    </location>
</feature>
<proteinExistence type="predicted"/>
<reference evidence="2" key="1">
    <citation type="submission" date="2021-01" db="EMBL/GenBank/DDBJ databases">
        <authorList>
            <person name="Corre E."/>
            <person name="Pelletier E."/>
            <person name="Niang G."/>
            <person name="Scheremetjew M."/>
            <person name="Finn R."/>
            <person name="Kale V."/>
            <person name="Holt S."/>
            <person name="Cochrane G."/>
            <person name="Meng A."/>
            <person name="Brown T."/>
            <person name="Cohen L."/>
        </authorList>
    </citation>
    <scope>NUCLEOTIDE SEQUENCE</scope>
    <source>
        <strain evidence="2">308</strain>
    </source>
</reference>
<accession>A0A7S1BX91</accession>
<dbReference type="AlphaFoldDB" id="A0A7S1BX91"/>
<organism evidence="2">
    <name type="scientific">Corethron hystrix</name>
    <dbReference type="NCBI Taxonomy" id="216773"/>
    <lineage>
        <taxon>Eukaryota</taxon>
        <taxon>Sar</taxon>
        <taxon>Stramenopiles</taxon>
        <taxon>Ochrophyta</taxon>
        <taxon>Bacillariophyta</taxon>
        <taxon>Coscinodiscophyceae</taxon>
        <taxon>Corethrophycidae</taxon>
        <taxon>Corethrales</taxon>
        <taxon>Corethraceae</taxon>
        <taxon>Corethron</taxon>
    </lineage>
</organism>
<sequence length="530" mass="60333">MSTATNSDLTLMSATIIKNIRAVASIVVYDLLFKQNSMRLEDQFIFCYDSFHGAPEKNIVSQMDLLLSGHRFYNRLFTIELSSNVTDRNVAAIPSSQNSADGSLFYLKNRYCTAKARFLRGKHFTKESLSSPTKTRPQDKITGRNVYDLAQSTLRNLKKVTAMAEEWLDDGKLPSGRSWDDLYDHLISKSDEMSKEKGSYTGWIAFEILTKYNEHGENILSLLNNEDAKKREGEGRSDFRKKAKLKNDAARSVQVGADTNAFRNRGLSIQARLHVIEMAQVEDAKKIRKNEVDVANANTQLQLLLEERKQAILLAKSICANFDKDDEFWKDVLNITEQVKKKKVEIESLMACKKMCDSEIDKSTKMAESLLANLTEDASTINIQDNAPQDNVPQDSVPQDNVPQDNALQDNVPQDNVPMIPPQNNMPTVEMVAGVASAGVEGTEVSRKRRKCVPKLDHNDPMSLYYQMKVEQVEEDRRREKEERRRERRETKKEEKRWTMMMMALCGMTKKINKMIPDSDSDNESDSGEV</sequence>
<protein>
    <submittedName>
        <fullName evidence="2">Uncharacterized protein</fullName>
    </submittedName>
</protein>
<evidence type="ECO:0000313" key="2">
    <source>
        <dbReference type="EMBL" id="CAD8898925.1"/>
    </source>
</evidence>
<gene>
    <name evidence="2" type="ORF">CHYS00102_LOCUS26141</name>
</gene>
<dbReference type="EMBL" id="HBFR01035836">
    <property type="protein sequence ID" value="CAD8898925.1"/>
    <property type="molecule type" value="Transcribed_RNA"/>
</dbReference>
<name>A0A7S1BX91_9STRA</name>
<feature type="compositionally biased region" description="Acidic residues" evidence="1">
    <location>
        <begin position="519"/>
        <end position="530"/>
    </location>
</feature>
<feature type="region of interest" description="Disordered" evidence="1">
    <location>
        <begin position="472"/>
        <end position="530"/>
    </location>
</feature>